<gene>
    <name evidence="3 6" type="primary">grpE</name>
    <name evidence="6" type="ORF">KC640_00540</name>
</gene>
<keyword evidence="3" id="KW-0346">Stress response</keyword>
<proteinExistence type="inferred from homology"/>
<evidence type="ECO:0000256" key="4">
    <source>
        <dbReference type="RuleBase" id="RU004478"/>
    </source>
</evidence>
<dbReference type="Pfam" id="PF01025">
    <property type="entry name" value="GrpE"/>
    <property type="match status" value="1"/>
</dbReference>
<dbReference type="InterPro" id="IPR009012">
    <property type="entry name" value="GrpE_head"/>
</dbReference>
<comment type="similarity">
    <text evidence="1 3 4">Belongs to the GrpE family.</text>
</comment>
<organism evidence="6 7">
    <name type="scientific">Candidatus Dojkabacteria bacterium</name>
    <dbReference type="NCBI Taxonomy" id="2099670"/>
    <lineage>
        <taxon>Bacteria</taxon>
        <taxon>Candidatus Dojkabacteria</taxon>
    </lineage>
</organism>
<evidence type="ECO:0000256" key="2">
    <source>
        <dbReference type="ARBA" id="ARBA00023186"/>
    </source>
</evidence>
<evidence type="ECO:0000256" key="5">
    <source>
        <dbReference type="SAM" id="MobiDB-lite"/>
    </source>
</evidence>
<dbReference type="GO" id="GO:0042803">
    <property type="term" value="F:protein homodimerization activity"/>
    <property type="evidence" value="ECO:0007669"/>
    <property type="project" value="InterPro"/>
</dbReference>
<dbReference type="GO" id="GO:0051082">
    <property type="term" value="F:unfolded protein binding"/>
    <property type="evidence" value="ECO:0007669"/>
    <property type="project" value="TreeGrafter"/>
</dbReference>
<dbReference type="GO" id="GO:0006457">
    <property type="term" value="P:protein folding"/>
    <property type="evidence" value="ECO:0007669"/>
    <property type="project" value="InterPro"/>
</dbReference>
<dbReference type="SUPFAM" id="SSF58014">
    <property type="entry name" value="Coiled-coil domain of nucleotide exchange factor GrpE"/>
    <property type="match status" value="1"/>
</dbReference>
<dbReference type="GO" id="GO:0000774">
    <property type="term" value="F:adenyl-nucleotide exchange factor activity"/>
    <property type="evidence" value="ECO:0007669"/>
    <property type="project" value="InterPro"/>
</dbReference>
<dbReference type="EMBL" id="JAGQLI010000027">
    <property type="protein sequence ID" value="MCA9378892.1"/>
    <property type="molecule type" value="Genomic_DNA"/>
</dbReference>
<dbReference type="Gene3D" id="2.30.22.10">
    <property type="entry name" value="Head domain of nucleotide exchange factor GrpE"/>
    <property type="match status" value="1"/>
</dbReference>
<name>A0A955I5H0_9BACT</name>
<dbReference type="PANTHER" id="PTHR21237:SF23">
    <property type="entry name" value="GRPE PROTEIN HOMOLOG, MITOCHONDRIAL"/>
    <property type="match status" value="1"/>
</dbReference>
<dbReference type="GO" id="GO:0051087">
    <property type="term" value="F:protein-folding chaperone binding"/>
    <property type="evidence" value="ECO:0007669"/>
    <property type="project" value="InterPro"/>
</dbReference>
<dbReference type="InterPro" id="IPR000740">
    <property type="entry name" value="GrpE"/>
</dbReference>
<evidence type="ECO:0000256" key="1">
    <source>
        <dbReference type="ARBA" id="ARBA00009054"/>
    </source>
</evidence>
<evidence type="ECO:0000313" key="6">
    <source>
        <dbReference type="EMBL" id="MCA9378892.1"/>
    </source>
</evidence>
<feature type="compositionally biased region" description="Basic and acidic residues" evidence="5">
    <location>
        <begin position="11"/>
        <end position="20"/>
    </location>
</feature>
<dbReference type="GO" id="GO:0005829">
    <property type="term" value="C:cytosol"/>
    <property type="evidence" value="ECO:0007669"/>
    <property type="project" value="TreeGrafter"/>
</dbReference>
<sequence length="171" mass="19043">MPKKKPNTTQDKQEKDSDNTRITELEAQLAGAREQTLIARADLQNYRNRMEEERAKFGLLTNMQLVTQILEIVDDIQLALSDEGTEDGRAKEMLRISQDKLLAALQIAGVEKVEIRPGDKFDAHMMEAITTTPVAEPAQDNAVIAVVSSAFRYSGQENMLRTAKVIVGKLS</sequence>
<comment type="function">
    <text evidence="3">Participates actively in the response to hyperosmotic and heat shock by preventing the aggregation of stress-denatured proteins, in association with DnaK and GrpE. It is the nucleotide exchange factor for DnaK and may function as a thermosensor. Unfolded proteins bind initially to DnaJ; upon interaction with the DnaJ-bound protein, DnaK hydrolyzes its bound ATP, resulting in the formation of a stable complex. GrpE releases ADP from DnaK; ATP binding to DnaK triggers the release of the substrate protein, thus completing the reaction cycle. Several rounds of ATP-dependent interactions between DnaJ, DnaK and GrpE are required for fully efficient folding.</text>
</comment>
<feature type="region of interest" description="Disordered" evidence="5">
    <location>
        <begin position="1"/>
        <end position="20"/>
    </location>
</feature>
<dbReference type="PRINTS" id="PR00773">
    <property type="entry name" value="GRPEPROTEIN"/>
</dbReference>
<dbReference type="InterPro" id="IPR013805">
    <property type="entry name" value="GrpE_CC"/>
</dbReference>
<dbReference type="Proteomes" id="UP000760819">
    <property type="component" value="Unassembled WGS sequence"/>
</dbReference>
<accession>A0A955I5H0</accession>
<keyword evidence="2 3" id="KW-0143">Chaperone</keyword>
<reference evidence="6" key="2">
    <citation type="journal article" date="2021" name="Microbiome">
        <title>Successional dynamics and alternative stable states in a saline activated sludge microbial community over 9 years.</title>
        <authorList>
            <person name="Wang Y."/>
            <person name="Ye J."/>
            <person name="Ju F."/>
            <person name="Liu L."/>
            <person name="Boyd J.A."/>
            <person name="Deng Y."/>
            <person name="Parks D.H."/>
            <person name="Jiang X."/>
            <person name="Yin X."/>
            <person name="Woodcroft B.J."/>
            <person name="Tyson G.W."/>
            <person name="Hugenholtz P."/>
            <person name="Polz M.F."/>
            <person name="Zhang T."/>
        </authorList>
    </citation>
    <scope>NUCLEOTIDE SEQUENCE</scope>
    <source>
        <strain evidence="6">HKST-UBA12</strain>
    </source>
</reference>
<dbReference type="HAMAP" id="MF_01151">
    <property type="entry name" value="GrpE"/>
    <property type="match status" value="1"/>
</dbReference>
<reference evidence="6" key="1">
    <citation type="submission" date="2020-04" db="EMBL/GenBank/DDBJ databases">
        <authorList>
            <person name="Zhang T."/>
        </authorList>
    </citation>
    <scope>NUCLEOTIDE SEQUENCE</scope>
    <source>
        <strain evidence="6">HKST-UBA12</strain>
    </source>
</reference>
<comment type="subcellular location">
    <subcellularLocation>
        <location evidence="3">Cytoplasm</location>
    </subcellularLocation>
</comment>
<protein>
    <recommendedName>
        <fullName evidence="3">Protein GrpE</fullName>
    </recommendedName>
    <alternativeName>
        <fullName evidence="3">HSP-70 cofactor</fullName>
    </alternativeName>
</protein>
<comment type="caution">
    <text evidence="6">The sequence shown here is derived from an EMBL/GenBank/DDBJ whole genome shotgun (WGS) entry which is preliminary data.</text>
</comment>
<evidence type="ECO:0000313" key="7">
    <source>
        <dbReference type="Proteomes" id="UP000760819"/>
    </source>
</evidence>
<keyword evidence="3" id="KW-0963">Cytoplasm</keyword>
<dbReference type="PANTHER" id="PTHR21237">
    <property type="entry name" value="GRPE PROTEIN"/>
    <property type="match status" value="1"/>
</dbReference>
<evidence type="ECO:0000256" key="3">
    <source>
        <dbReference type="HAMAP-Rule" id="MF_01151"/>
    </source>
</evidence>
<dbReference type="Gene3D" id="3.90.20.20">
    <property type="match status" value="1"/>
</dbReference>
<dbReference type="AlphaFoldDB" id="A0A955I5H0"/>
<comment type="subunit">
    <text evidence="3">Homodimer.</text>
</comment>